<evidence type="ECO:0000313" key="5">
    <source>
        <dbReference type="Proteomes" id="UP001320314"/>
    </source>
</evidence>
<dbReference type="AlphaFoldDB" id="A0ABD4SBI2"/>
<evidence type="ECO:0000256" key="2">
    <source>
        <dbReference type="ARBA" id="ARBA00022679"/>
    </source>
</evidence>
<dbReference type="Gene3D" id="3.90.550.10">
    <property type="entry name" value="Spore Coat Polysaccharide Biosynthesis Protein SpsA, Chain A"/>
    <property type="match status" value="1"/>
</dbReference>
<dbReference type="RefSeq" id="WP_231523590.1">
    <property type="nucleotide sequence ID" value="NZ_JAJNUD010000015.1"/>
</dbReference>
<dbReference type="EC" id="2.4.-.-" evidence="4"/>
<dbReference type="SUPFAM" id="SSF53448">
    <property type="entry name" value="Nucleotide-diphospho-sugar transferases"/>
    <property type="match status" value="1"/>
</dbReference>
<feature type="domain" description="Glycosyltransferase 2-like" evidence="3">
    <location>
        <begin position="9"/>
        <end position="171"/>
    </location>
</feature>
<organism evidence="4 5">
    <name type="scientific">Lactobacillus delbrueckii subsp. allosunkii</name>
    <dbReference type="NCBI Taxonomy" id="1050107"/>
    <lineage>
        <taxon>Bacteria</taxon>
        <taxon>Bacillati</taxon>
        <taxon>Bacillota</taxon>
        <taxon>Bacilli</taxon>
        <taxon>Lactobacillales</taxon>
        <taxon>Lactobacillaceae</taxon>
        <taxon>Lactobacillus</taxon>
    </lineage>
</organism>
<dbReference type="PANTHER" id="PTHR22916">
    <property type="entry name" value="GLYCOSYLTRANSFERASE"/>
    <property type="match status" value="1"/>
</dbReference>
<dbReference type="InterPro" id="IPR029044">
    <property type="entry name" value="Nucleotide-diphossugar_trans"/>
</dbReference>
<dbReference type="Proteomes" id="UP001320314">
    <property type="component" value="Unassembled WGS sequence"/>
</dbReference>
<keyword evidence="2 4" id="KW-0808">Transferase</keyword>
<dbReference type="InterPro" id="IPR001173">
    <property type="entry name" value="Glyco_trans_2-like"/>
</dbReference>
<dbReference type="CDD" id="cd00761">
    <property type="entry name" value="Glyco_tranf_GTA_type"/>
    <property type="match status" value="1"/>
</dbReference>
<dbReference type="Pfam" id="PF00535">
    <property type="entry name" value="Glycos_transf_2"/>
    <property type="match status" value="1"/>
</dbReference>
<proteinExistence type="predicted"/>
<sequence length="319" mass="37152">MNNELPLVSIIVPVYKVEKYLNQCVESIINQTYKKLEIILIDDGSPDDSGAICDGYANDPRVKVIHSTNHGVSHTRNTGLEQATGDYIAFCDSDDYYALDYVEKNISTALEQDSDITISGYYVEQCGKFVSSVHLEGGSLSVEDVVRHFTIDNEFGGYCWNKLYKRKILQDVKFPDDMAILEDTYFLCSAMRRAKRIYYLAEPLYYYCDNQYSATRNVDTLYSDHDTIKYIDSYRKILTDHKLSQRSIDIIRGVMFEMAVIFRSYEYQGRHHGSPQLKKRLDTDAKELYKGYYHCDEFSLKRKAKWILKMVWPKLHIHK</sequence>
<evidence type="ECO:0000256" key="1">
    <source>
        <dbReference type="ARBA" id="ARBA00022676"/>
    </source>
</evidence>
<keyword evidence="1 4" id="KW-0328">Glycosyltransferase</keyword>
<evidence type="ECO:0000259" key="3">
    <source>
        <dbReference type="Pfam" id="PF00535"/>
    </source>
</evidence>
<protein>
    <submittedName>
        <fullName evidence="4">Glycosyltransferase</fullName>
        <ecNumber evidence="4">2.4.-.-</ecNumber>
    </submittedName>
</protein>
<reference evidence="4 5" key="1">
    <citation type="submission" date="2021-12" db="EMBL/GenBank/DDBJ databases">
        <title>Antimicrobial susceptibility of Lactobacillus delbrueckii subsp. lactis obtained from milk products and other habitats.</title>
        <authorList>
            <person name="Shani N."/>
        </authorList>
    </citation>
    <scope>NUCLEOTIDE SEQUENCE [LARGE SCALE GENOMIC DNA]</scope>
    <source>
        <strain evidence="4 5">CIRM BIA 266</strain>
    </source>
</reference>
<evidence type="ECO:0000313" key="4">
    <source>
        <dbReference type="EMBL" id="MCD5518236.1"/>
    </source>
</evidence>
<gene>
    <name evidence="4" type="ORF">LOB39_06645</name>
</gene>
<accession>A0ABD4SBI2</accession>
<dbReference type="GO" id="GO:0016757">
    <property type="term" value="F:glycosyltransferase activity"/>
    <property type="evidence" value="ECO:0007669"/>
    <property type="project" value="UniProtKB-KW"/>
</dbReference>
<dbReference type="PANTHER" id="PTHR22916:SF51">
    <property type="entry name" value="GLYCOSYLTRANSFERASE EPSH-RELATED"/>
    <property type="match status" value="1"/>
</dbReference>
<comment type="caution">
    <text evidence="4">The sequence shown here is derived from an EMBL/GenBank/DDBJ whole genome shotgun (WGS) entry which is preliminary data.</text>
</comment>
<name>A0ABD4SBI2_9LACO</name>
<dbReference type="EMBL" id="JAJNUD010000015">
    <property type="protein sequence ID" value="MCD5518236.1"/>
    <property type="molecule type" value="Genomic_DNA"/>
</dbReference>